<dbReference type="STRING" id="1121390.SAMN02746041_01685"/>
<feature type="region of interest" description="Disordered" evidence="1">
    <location>
        <begin position="108"/>
        <end position="134"/>
    </location>
</feature>
<dbReference type="EMBL" id="FWXF01000007">
    <property type="protein sequence ID" value="SMC23195.1"/>
    <property type="molecule type" value="Genomic_DNA"/>
</dbReference>
<protein>
    <submittedName>
        <fullName evidence="2">Uncharacterized protein</fullName>
    </submittedName>
</protein>
<proteinExistence type="predicted"/>
<sequence>MGYDLQLYRRLPASLDLDLAAPTGGILLVLREPIPETPDFHLGAQDAPPPELRVGALAASVGMLGDWIGATGLRGPLQAAVQGMAAIVGQQGVGGFIAEGVPTGVAPAITGEWDPNTWRGPGTQPAERYAPGSPAPADRVGIACGWHYGAPRKPAARERWQDATHSSSAVRAPHVYLSRTRIGAGISWGDGTPVSARAWSAYVAAYRRHTARGAAWVEGSPVRLLWGVPWIRLWPRQRGYEHPHDEATRTRRAWTCPSAYGRKLPGLLAKYWAPWEEAMRPPFIWPPPEPPEPPVEPPFVPDLDLVLECRLPVPLWGPVAFDLWIDTCDRARHAGLEIPTHRRVIVVVHTLTITTIPDGTPIPCAALEITSDRDSWCWRWRATVIGAATELAEEQREVLISIDGLSWSGIVESSSMTRRHGASTTTVGGRSLSAQLSTPYVAPRSRLEAADRTAVQLAEDELYNTGWTLDWQTVDWLVPGGVFSYDRLTPIGALVRIAQAVGACVRSHTQQQILTVYPKYPVPTWDLGGATPDIIIPGDIILEMGTQWRPEALHRGVWVAGKTAGVSVRVYRSGTDGAPYAQMVVDDLITHIDAARERGRQILSAGGKRADVRLSMPLTTDTGLILPGHIVDVTDPAMRGYADAISINASSARVIQAVTIERVDETP</sequence>
<keyword evidence="4" id="KW-1185">Reference proteome</keyword>
<dbReference type="EMBL" id="FWXF01000023">
    <property type="protein sequence ID" value="SMC27641.1"/>
    <property type="molecule type" value="Genomic_DNA"/>
</dbReference>
<name>A0A1W1XGS1_9BACT</name>
<accession>A0A1W1XGS1</accession>
<dbReference type="AlphaFoldDB" id="A0A1W1XGS1"/>
<gene>
    <name evidence="2" type="ORF">SAMN02746041_01685</name>
    <name evidence="3" type="ORF">SAMN02746041_03026</name>
</gene>
<dbReference type="Proteomes" id="UP000192783">
    <property type="component" value="Unassembled WGS sequence"/>
</dbReference>
<evidence type="ECO:0000313" key="4">
    <source>
        <dbReference type="Proteomes" id="UP000192783"/>
    </source>
</evidence>
<evidence type="ECO:0000256" key="1">
    <source>
        <dbReference type="SAM" id="MobiDB-lite"/>
    </source>
</evidence>
<evidence type="ECO:0000313" key="3">
    <source>
        <dbReference type="EMBL" id="SMC27641.1"/>
    </source>
</evidence>
<reference evidence="2 4" key="1">
    <citation type="submission" date="2017-04" db="EMBL/GenBank/DDBJ databases">
        <authorList>
            <person name="Afonso C.L."/>
            <person name="Miller P.J."/>
            <person name="Scott M.A."/>
            <person name="Spackman E."/>
            <person name="Goraichik I."/>
            <person name="Dimitrov K.M."/>
            <person name="Suarez D.L."/>
            <person name="Swayne D.E."/>
        </authorList>
    </citation>
    <scope>NUCLEOTIDE SEQUENCE [LARGE SCALE GENOMIC DNA]</scope>
    <source>
        <strain evidence="2 4">DSM 13146</strain>
    </source>
</reference>
<organism evidence="2 4">
    <name type="scientific">Desulfacinum hydrothermale DSM 13146</name>
    <dbReference type="NCBI Taxonomy" id="1121390"/>
    <lineage>
        <taxon>Bacteria</taxon>
        <taxon>Pseudomonadati</taxon>
        <taxon>Thermodesulfobacteriota</taxon>
        <taxon>Syntrophobacteria</taxon>
        <taxon>Syntrophobacterales</taxon>
        <taxon>Syntrophobacteraceae</taxon>
        <taxon>Desulfacinum</taxon>
    </lineage>
</organism>
<evidence type="ECO:0000313" key="2">
    <source>
        <dbReference type="EMBL" id="SMC23195.1"/>
    </source>
</evidence>